<dbReference type="AlphaFoldDB" id="A0A2B7WN68"/>
<accession>A0A2B7WN68</accession>
<feature type="compositionally biased region" description="Low complexity" evidence="1">
    <location>
        <begin position="368"/>
        <end position="382"/>
    </location>
</feature>
<feature type="region of interest" description="Disordered" evidence="1">
    <location>
        <begin position="33"/>
        <end position="141"/>
    </location>
</feature>
<feature type="compositionally biased region" description="Polar residues" evidence="1">
    <location>
        <begin position="341"/>
        <end position="356"/>
    </location>
</feature>
<evidence type="ECO:0000313" key="3">
    <source>
        <dbReference type="Proteomes" id="UP000223968"/>
    </source>
</evidence>
<reference evidence="2 3" key="1">
    <citation type="submission" date="2017-10" db="EMBL/GenBank/DDBJ databases">
        <title>Comparative genomics in systemic dimorphic fungi from Ajellomycetaceae.</title>
        <authorList>
            <person name="Munoz J.F."/>
            <person name="Mcewen J.G."/>
            <person name="Clay O.K."/>
            <person name="Cuomo C.A."/>
        </authorList>
    </citation>
    <scope>NUCLEOTIDE SEQUENCE [LARGE SCALE GENOMIC DNA]</scope>
    <source>
        <strain evidence="2 3">UAMH5409</strain>
    </source>
</reference>
<dbReference type="PANTHER" id="PTHR37332">
    <property type="entry name" value="EXPRESSED PROTEIN"/>
    <property type="match status" value="1"/>
</dbReference>
<comment type="caution">
    <text evidence="2">The sequence shown here is derived from an EMBL/GenBank/DDBJ whole genome shotgun (WGS) entry which is preliminary data.</text>
</comment>
<proteinExistence type="predicted"/>
<protein>
    <submittedName>
        <fullName evidence="2">Uncharacterized protein</fullName>
    </submittedName>
</protein>
<dbReference type="OrthoDB" id="14339at2759"/>
<dbReference type="EMBL" id="PDNB01000235">
    <property type="protein sequence ID" value="PGG97970.1"/>
    <property type="molecule type" value="Genomic_DNA"/>
</dbReference>
<organism evidence="2 3">
    <name type="scientific">Helicocarpus griseus UAMH5409</name>
    <dbReference type="NCBI Taxonomy" id="1447875"/>
    <lineage>
        <taxon>Eukaryota</taxon>
        <taxon>Fungi</taxon>
        <taxon>Dikarya</taxon>
        <taxon>Ascomycota</taxon>
        <taxon>Pezizomycotina</taxon>
        <taxon>Eurotiomycetes</taxon>
        <taxon>Eurotiomycetidae</taxon>
        <taxon>Onygenales</taxon>
        <taxon>Ajellomycetaceae</taxon>
        <taxon>Helicocarpus</taxon>
    </lineage>
</organism>
<feature type="compositionally biased region" description="Low complexity" evidence="1">
    <location>
        <begin position="79"/>
        <end position="111"/>
    </location>
</feature>
<name>A0A2B7WN68_9EURO</name>
<gene>
    <name evidence="2" type="ORF">AJ79_09025</name>
</gene>
<evidence type="ECO:0000256" key="1">
    <source>
        <dbReference type="SAM" id="MobiDB-lite"/>
    </source>
</evidence>
<evidence type="ECO:0000313" key="2">
    <source>
        <dbReference type="EMBL" id="PGG97970.1"/>
    </source>
</evidence>
<feature type="compositionally biased region" description="Low complexity" evidence="1">
    <location>
        <begin position="59"/>
        <end position="68"/>
    </location>
</feature>
<sequence length="488" mass="52488">MNHPIPHDNHSGNHGGFIDTDLALQRTASATVGNHSAVRAPDNAPLTRVETPSRPGFFSRTGSLSRSSSQRHKTKPSSSAAQVPIPVPIPSSTSAAASSTPTATTPLPSSSFGSPERLPREPPTKRKGSIATHNKGKGISRLIIPNLSHSNQTTSPIEFQHPPTTPLDFSGPSWAKTPTTAGPNMESFQGYTSMSSMPPPPTTGGAFGPQSASAIYAHIHQTASKRISTLDYLRKAHEGRVYWFNTVHFSKEDLCRMSYYEQRKLSRRAINYLLLGLSLPPILDVNSTPFEYLRALNALLLEFETFQQVHPADGSGSSLARARIPHMFKRSVHSGTKGRRTSSATEIGLPIQSSDPSDIKAMTGNIATSSNPSSAATSYPSNLESSELLPGEEYTYLLTPALPFEPDFFETFSSLSDVLIDCYTRLMTLVSGPAVCTAVVGEMFTKADSRLRKVMVAGVVREFEDASRSHVKSEVAGVGKVVLGGLLG</sequence>
<dbReference type="Proteomes" id="UP000223968">
    <property type="component" value="Unassembled WGS sequence"/>
</dbReference>
<keyword evidence="3" id="KW-1185">Reference proteome</keyword>
<feature type="region of interest" description="Disordered" evidence="1">
    <location>
        <begin position="332"/>
        <end position="384"/>
    </location>
</feature>
<dbReference type="PANTHER" id="PTHR37332:SF1">
    <property type="entry name" value="ELMO DOMAIN-CONTAINING PROTEIN"/>
    <property type="match status" value="1"/>
</dbReference>